<evidence type="ECO:0000256" key="2">
    <source>
        <dbReference type="ARBA" id="ARBA00022755"/>
    </source>
</evidence>
<dbReference type="Gene3D" id="3.30.470.20">
    <property type="entry name" value="ATP-grasp fold, B domain"/>
    <property type="match status" value="1"/>
</dbReference>
<evidence type="ECO:0000256" key="3">
    <source>
        <dbReference type="ARBA" id="ARBA00022840"/>
    </source>
</evidence>
<reference evidence="8" key="1">
    <citation type="submission" date="2024-09" db="EMBL/GenBank/DDBJ databases">
        <authorList>
            <person name="Sun Q."/>
        </authorList>
    </citation>
    <scope>NUCLEOTIDE SEQUENCE [LARGE SCALE GENOMIC DNA]</scope>
    <source>
        <strain evidence="8">JCM 31273</strain>
    </source>
</reference>
<feature type="binding site" evidence="5">
    <location>
        <begin position="183"/>
        <end position="186"/>
    </location>
    <ligand>
        <name>ATP</name>
        <dbReference type="ChEBI" id="CHEBI:30616"/>
    </ligand>
</feature>
<feature type="binding site" evidence="5">
    <location>
        <position position="146"/>
    </location>
    <ligand>
        <name>ATP</name>
        <dbReference type="ChEBI" id="CHEBI:30616"/>
    </ligand>
</feature>
<evidence type="ECO:0000313" key="8">
    <source>
        <dbReference type="EMBL" id="MFB9824943.1"/>
    </source>
</evidence>
<sequence length="392" mass="41445">MTPTCPGPTLGVVGGGQLGRMLAEAASPLGVDVVVLDPTPDCPAARVAEQIEGAFDDPDAVRELADRADALTLEIELADPDVLEAIGEEYDVPVNPSPDALRTIQDKLVQKRAFADAGIPVPEFVAVDDAADLADAVDRFGGCMLKARTGGYDGRGNLPVEPGDDYEAKLAAVGAGEGGAMAEELIDFERELSVVAVRGDDERRAFPVVENVHREEILRETVAPARCSDAVAERAREVALDTLETLDGRGVFAMELFGEPDGTVSVNEVAPRPHNSGHWSIEGATTSQFEQHVRAALGWPLGTAEARAPTVMANVLGDVPEPRPASLSGVGDVLAAPNANLHWYGKREARPLRKMGHLTLVDADGDAAADDTAARDDLLARARDLRDGLTFE</sequence>
<evidence type="ECO:0000256" key="5">
    <source>
        <dbReference type="HAMAP-Rule" id="MF_01928"/>
    </source>
</evidence>
<dbReference type="Gene3D" id="3.30.1490.20">
    <property type="entry name" value="ATP-grasp fold, A domain"/>
    <property type="match status" value="1"/>
</dbReference>
<dbReference type="InterPro" id="IPR040686">
    <property type="entry name" value="PurK_C"/>
</dbReference>
<dbReference type="Gene3D" id="3.40.50.20">
    <property type="match status" value="1"/>
</dbReference>
<evidence type="ECO:0000256" key="4">
    <source>
        <dbReference type="ARBA" id="ARBA00022842"/>
    </source>
</evidence>
<dbReference type="InterPro" id="IPR016185">
    <property type="entry name" value="PreATP-grasp_dom_sf"/>
</dbReference>
<comment type="caution">
    <text evidence="5">Lacks conserved residue(s) required for the propagation of feature annotation.</text>
</comment>
<comment type="function">
    <text evidence="6">Catalyzes the ATP-dependent conversion of 5-aminoimidazole ribonucleotide (AIR) and HCO(3)- to N5-carboxyaminoimidazole ribonucleotide (N5-CAIR).</text>
</comment>
<evidence type="ECO:0000313" key="9">
    <source>
        <dbReference type="Proteomes" id="UP001589595"/>
    </source>
</evidence>
<dbReference type="EC" id="6.3.4.18" evidence="5 6"/>
<dbReference type="GO" id="GO:0006189">
    <property type="term" value="P:'de novo' IMP biosynthetic process"/>
    <property type="evidence" value="ECO:0007669"/>
    <property type="project" value="UniProtKB-UniRule"/>
</dbReference>
<dbReference type="GeneID" id="67210415"/>
<accession>A0ABD5MNN5</accession>
<dbReference type="PROSITE" id="PS50975">
    <property type="entry name" value="ATP_GRASP"/>
    <property type="match status" value="1"/>
</dbReference>
<dbReference type="InterPro" id="IPR013815">
    <property type="entry name" value="ATP_grasp_subdomain_1"/>
</dbReference>
<evidence type="ECO:0000259" key="7">
    <source>
        <dbReference type="PROSITE" id="PS50975"/>
    </source>
</evidence>
<dbReference type="PANTHER" id="PTHR11609:SF5">
    <property type="entry name" value="PHOSPHORIBOSYLAMINOIMIDAZOLE CARBOXYLASE"/>
    <property type="match status" value="1"/>
</dbReference>
<dbReference type="EMBL" id="JBHMAJ010000007">
    <property type="protein sequence ID" value="MFB9824943.1"/>
    <property type="molecule type" value="Genomic_DNA"/>
</dbReference>
<keyword evidence="9" id="KW-1185">Reference proteome</keyword>
<feature type="binding site" evidence="5">
    <location>
        <begin position="267"/>
        <end position="268"/>
    </location>
    <ligand>
        <name>ATP</name>
        <dbReference type="ChEBI" id="CHEBI:30616"/>
    </ligand>
</feature>
<comment type="similarity">
    <text evidence="5 6">Belongs to the PurK/PurT family.</text>
</comment>
<organism evidence="8 9">
    <name type="scientific">Halobaculum roseum</name>
    <dbReference type="NCBI Taxonomy" id="2175149"/>
    <lineage>
        <taxon>Archaea</taxon>
        <taxon>Methanobacteriati</taxon>
        <taxon>Methanobacteriota</taxon>
        <taxon>Stenosarchaea group</taxon>
        <taxon>Halobacteria</taxon>
        <taxon>Halobacteriales</taxon>
        <taxon>Haloferacaceae</taxon>
        <taxon>Halobaculum</taxon>
    </lineage>
</organism>
<dbReference type="SUPFAM" id="SSF56059">
    <property type="entry name" value="Glutathione synthetase ATP-binding domain-like"/>
    <property type="match status" value="1"/>
</dbReference>
<comment type="catalytic activity">
    <reaction evidence="5 6">
        <text>5-amino-1-(5-phospho-beta-D-ribosyl)imidazole + hydrogencarbonate + ATP = 5-carboxyamino-1-(5-phospho-D-ribosyl)imidazole + ADP + phosphate + 2 H(+)</text>
        <dbReference type="Rhea" id="RHEA:19317"/>
        <dbReference type="ChEBI" id="CHEBI:15378"/>
        <dbReference type="ChEBI" id="CHEBI:17544"/>
        <dbReference type="ChEBI" id="CHEBI:30616"/>
        <dbReference type="ChEBI" id="CHEBI:43474"/>
        <dbReference type="ChEBI" id="CHEBI:58730"/>
        <dbReference type="ChEBI" id="CHEBI:137981"/>
        <dbReference type="ChEBI" id="CHEBI:456216"/>
        <dbReference type="EC" id="6.3.4.18"/>
    </reaction>
</comment>
<dbReference type="Pfam" id="PF22660">
    <property type="entry name" value="RS_preATP-grasp-like"/>
    <property type="match status" value="1"/>
</dbReference>
<comment type="subunit">
    <text evidence="5">Homodimer.</text>
</comment>
<dbReference type="Pfam" id="PF02222">
    <property type="entry name" value="ATP-grasp"/>
    <property type="match status" value="1"/>
</dbReference>
<dbReference type="NCBIfam" id="NF004679">
    <property type="entry name" value="PRK06019.1-5"/>
    <property type="match status" value="1"/>
</dbReference>
<dbReference type="GO" id="GO:0005524">
    <property type="term" value="F:ATP binding"/>
    <property type="evidence" value="ECO:0007669"/>
    <property type="project" value="UniProtKB-UniRule"/>
</dbReference>
<dbReference type="InterPro" id="IPR011761">
    <property type="entry name" value="ATP-grasp"/>
</dbReference>
<feature type="domain" description="ATP-grasp" evidence="7">
    <location>
        <begin position="111"/>
        <end position="297"/>
    </location>
</feature>
<dbReference type="InterPro" id="IPR011054">
    <property type="entry name" value="Rudment_hybrid_motif"/>
</dbReference>
<dbReference type="GO" id="GO:0034028">
    <property type="term" value="F:5-(carboxyamino)imidazole ribonucleotide synthase activity"/>
    <property type="evidence" value="ECO:0007669"/>
    <property type="project" value="UniProtKB-UniRule"/>
</dbReference>
<evidence type="ECO:0000256" key="6">
    <source>
        <dbReference type="RuleBase" id="RU361200"/>
    </source>
</evidence>
<keyword evidence="5 6" id="KW-0436">Ligase</keyword>
<dbReference type="RefSeq" id="WP_222923021.1">
    <property type="nucleotide sequence ID" value="NZ_CP082286.1"/>
</dbReference>
<keyword evidence="3 5" id="KW-0067">ATP-binding</keyword>
<dbReference type="SUPFAM" id="SSF52440">
    <property type="entry name" value="PreATP-grasp domain"/>
    <property type="match status" value="1"/>
</dbReference>
<comment type="pathway">
    <text evidence="5 6">Purine metabolism; IMP biosynthesis via de novo pathway; 5-amino-1-(5-phospho-D-ribosyl)imidazole-4-carboxylate from 5-amino-1-(5-phospho-D-ribosyl)imidazole (N5-CAIR route): step 1/2.</text>
</comment>
<dbReference type="HAMAP" id="MF_01928">
    <property type="entry name" value="PurK"/>
    <property type="match status" value="1"/>
</dbReference>
<dbReference type="GO" id="GO:0004638">
    <property type="term" value="F:phosphoribosylaminoimidazole carboxylase activity"/>
    <property type="evidence" value="ECO:0007669"/>
    <property type="project" value="UniProtKB-ARBA"/>
</dbReference>
<dbReference type="SUPFAM" id="SSF51246">
    <property type="entry name" value="Rudiment single hybrid motif"/>
    <property type="match status" value="1"/>
</dbReference>
<dbReference type="InterPro" id="IPR005875">
    <property type="entry name" value="PurK"/>
</dbReference>
<comment type="function">
    <text evidence="5">Catalyzes the ATP-dependent conversion of 5-aminoimidazole ribonucleotide (AIR) and HCO(3)(-) to N5-carboxyaminoimidazole ribonucleotide (N5-CAIR).</text>
</comment>
<proteinExistence type="inferred from homology"/>
<dbReference type="AlphaFoldDB" id="A0ABD5MNN5"/>
<protein>
    <recommendedName>
        <fullName evidence="5 6">N5-carboxyaminoimidazole ribonucleotide synthase</fullName>
        <shortName evidence="5 6">N5-CAIR synthase</shortName>
        <ecNumber evidence="5 6">6.3.4.18</ecNumber>
    </recommendedName>
    <alternativeName>
        <fullName evidence="5 6">5-(carboxyamino)imidazole ribonucleotide synthetase</fullName>
    </alternativeName>
</protein>
<feature type="binding site" evidence="5">
    <location>
        <position position="213"/>
    </location>
    <ligand>
        <name>ATP</name>
        <dbReference type="ChEBI" id="CHEBI:30616"/>
    </ligand>
</feature>
<comment type="caution">
    <text evidence="8">The sequence shown here is derived from an EMBL/GenBank/DDBJ whole genome shotgun (WGS) entry which is preliminary data.</text>
</comment>
<dbReference type="InterPro" id="IPR054350">
    <property type="entry name" value="PurT/PurK_preATP-grasp"/>
</dbReference>
<feature type="binding site" evidence="5">
    <location>
        <position position="107"/>
    </location>
    <ligand>
        <name>ATP</name>
        <dbReference type="ChEBI" id="CHEBI:30616"/>
    </ligand>
</feature>
<name>A0ABD5MNN5_9EURY</name>
<dbReference type="InterPro" id="IPR003135">
    <property type="entry name" value="ATP-grasp_carboxylate-amine"/>
</dbReference>
<dbReference type="PANTHER" id="PTHR11609">
    <property type="entry name" value="PURINE BIOSYNTHESIS PROTEIN 6/7, PUR6/7"/>
    <property type="match status" value="1"/>
</dbReference>
<feature type="binding site" evidence="5">
    <location>
        <position position="191"/>
    </location>
    <ligand>
        <name>ATP</name>
        <dbReference type="ChEBI" id="CHEBI:30616"/>
    </ligand>
</feature>
<dbReference type="Pfam" id="PF17769">
    <property type="entry name" value="PurK_C"/>
    <property type="match status" value="1"/>
</dbReference>
<keyword evidence="2 5" id="KW-0658">Purine biosynthesis</keyword>
<keyword evidence="4" id="KW-0460">Magnesium</keyword>
<dbReference type="NCBIfam" id="TIGR01161">
    <property type="entry name" value="purK"/>
    <property type="match status" value="1"/>
</dbReference>
<gene>
    <name evidence="5 6" type="primary">purK</name>
    <name evidence="8" type="ORF">ACFFOL_12295</name>
</gene>
<keyword evidence="1 5" id="KW-0547">Nucleotide-binding</keyword>
<dbReference type="Proteomes" id="UP001589595">
    <property type="component" value="Unassembled WGS sequence"/>
</dbReference>
<evidence type="ECO:0000256" key="1">
    <source>
        <dbReference type="ARBA" id="ARBA00022741"/>
    </source>
</evidence>